<dbReference type="AlphaFoldDB" id="A0A0H4TAS0"/>
<dbReference type="PANTHER" id="PTHR38591">
    <property type="entry name" value="HYDROLASE"/>
    <property type="match status" value="1"/>
</dbReference>
<sequence length="380" mass="42132">MAVLVGLAGIGLAFLAVQRRPPATDTAASTLQLVEPEQALAFTRALEPREFSFPLDHGPHLGYQTEWWYYTGNLDTEAGEHYGFQLTFFRRGLSPGKSARTSDLATDQIYFAHFAISNTDAGKHVFAERFSRDALGLAGASGDPYTVWLETWRIDSLDPQGESVRLRADQADMAIDLTLRPVKPIVMHGDRGLSRKGGSPGNASYYLSYTRMETQGRLVLGGQESVVRGLSWFDHEWSTSALPSKAVGWDWFSLQLDDGREVMLFQIRNADGSVEPSSAGTLVEADGHTRLLAREEVALEPLDTWRSPESQGEYPTTWRVSVPSAGIDLTVEPWLDDQEMRVSFPYWEGAVRITETRTGRVIGQGFVELTGYAESMQGVF</sequence>
<evidence type="ECO:0000259" key="1">
    <source>
        <dbReference type="Pfam" id="PF07143"/>
    </source>
</evidence>
<dbReference type="Gene3D" id="2.40.370.10">
    <property type="entry name" value="AttH-like domain"/>
    <property type="match status" value="2"/>
</dbReference>
<organism evidence="2">
    <name type="scientific">uncultured Chloroflexi bacterium Rifle_16ft_4_minimus_38099</name>
    <dbReference type="NCBI Taxonomy" id="1665073"/>
    <lineage>
        <taxon>Bacteria</taxon>
        <taxon>Bacillati</taxon>
        <taxon>Chloroflexota</taxon>
        <taxon>environmental samples</taxon>
    </lineage>
</organism>
<dbReference type="GO" id="GO:0016787">
    <property type="term" value="F:hydrolase activity"/>
    <property type="evidence" value="ECO:0007669"/>
    <property type="project" value="UniProtKB-KW"/>
</dbReference>
<feature type="domain" description="AttH" evidence="1">
    <location>
        <begin position="65"/>
        <end position="239"/>
    </location>
</feature>
<dbReference type="PANTHER" id="PTHR38591:SF1">
    <property type="entry name" value="BLL1000 PROTEIN"/>
    <property type="match status" value="1"/>
</dbReference>
<evidence type="ECO:0000313" key="2">
    <source>
        <dbReference type="EMBL" id="AKQ03552.1"/>
    </source>
</evidence>
<proteinExistence type="predicted"/>
<dbReference type="Pfam" id="PF17186">
    <property type="entry name" value="Lipocalin_9"/>
    <property type="match status" value="1"/>
</dbReference>
<accession>A0A0H4TAS0</accession>
<keyword evidence="2" id="KW-0378">Hydrolase</keyword>
<dbReference type="Pfam" id="PF07143">
    <property type="entry name" value="CrtC"/>
    <property type="match status" value="1"/>
</dbReference>
<dbReference type="SUPFAM" id="SSF159245">
    <property type="entry name" value="AttH-like"/>
    <property type="match status" value="1"/>
</dbReference>
<dbReference type="InterPro" id="IPR023374">
    <property type="entry name" value="AttH-like_dom_sf"/>
</dbReference>
<protein>
    <submittedName>
        <fullName evidence="2">Secreted hydrolase-like protein</fullName>
    </submittedName>
</protein>
<dbReference type="InterPro" id="IPR010791">
    <property type="entry name" value="AttH_dom"/>
</dbReference>
<reference evidence="2" key="1">
    <citation type="journal article" date="2015" name="ISME J.">
        <title>Aquifer environment selects for microbial species cohorts in sediment and groundwater.</title>
        <authorList>
            <person name="Hug L.A."/>
            <person name="Thomas B.C."/>
            <person name="Brown C.T."/>
            <person name="Frischkorn K.R."/>
            <person name="Williams K.H."/>
            <person name="Tringe S.G."/>
            <person name="Banfield J.F."/>
        </authorList>
    </citation>
    <scope>NUCLEOTIDE SEQUENCE</scope>
</reference>
<dbReference type="EMBL" id="KT007016">
    <property type="protein sequence ID" value="AKQ03552.1"/>
    <property type="molecule type" value="Genomic_DNA"/>
</dbReference>
<name>A0A0H4TAS0_9CHLR</name>